<evidence type="ECO:0000313" key="1">
    <source>
        <dbReference type="EMBL" id="KRN50833.1"/>
    </source>
</evidence>
<keyword evidence="2" id="KW-1185">Reference proteome</keyword>
<sequence>MSTQTNLIQFKKYLLSLEQSGCYDVEKYTHSLMFQTSQLAFFFCQLVKDHNVDHTFYHVHHKPKIHTLAYFNIGRGYPKELQDGHWCYVLKDFGYKMLIVPCTSIKENSSAINENFEMEIETMYHHEKMHCRMQLSDMRMVDLQRLDERKPIYEVCTNKEDIKSFIKEKIFDECKEEAI</sequence>
<evidence type="ECO:0000313" key="2">
    <source>
        <dbReference type="Proteomes" id="UP000051841"/>
    </source>
</evidence>
<gene>
    <name evidence="1" type="ORF">IV49_GL001649</name>
</gene>
<name>A0A0R2HCP7_9FIRM</name>
<dbReference type="AlphaFoldDB" id="A0A0R2HCP7"/>
<organism evidence="1 2">
    <name type="scientific">Kandleria vitulina DSM 20405</name>
    <dbReference type="NCBI Taxonomy" id="1410657"/>
    <lineage>
        <taxon>Bacteria</taxon>
        <taxon>Bacillati</taxon>
        <taxon>Bacillota</taxon>
        <taxon>Erysipelotrichia</taxon>
        <taxon>Erysipelotrichales</taxon>
        <taxon>Coprobacillaceae</taxon>
        <taxon>Kandleria</taxon>
    </lineage>
</organism>
<dbReference type="Proteomes" id="UP000051841">
    <property type="component" value="Unassembled WGS sequence"/>
</dbReference>
<protein>
    <submittedName>
        <fullName evidence="1">Uncharacterized protein</fullName>
    </submittedName>
</protein>
<dbReference type="RefSeq" id="WP_029070727.1">
    <property type="nucleotide sequence ID" value="NZ_JNKN01000001.1"/>
</dbReference>
<dbReference type="PATRIC" id="fig|1410657.5.peg.1701"/>
<dbReference type="EMBL" id="JQBL01000005">
    <property type="protein sequence ID" value="KRN50833.1"/>
    <property type="molecule type" value="Genomic_DNA"/>
</dbReference>
<proteinExistence type="predicted"/>
<reference evidence="1 2" key="1">
    <citation type="journal article" date="2015" name="Genome Announc.">
        <title>Expanding the biotechnology potential of lactobacilli through comparative genomics of 213 strains and associated genera.</title>
        <authorList>
            <person name="Sun Z."/>
            <person name="Harris H.M."/>
            <person name="McCann A."/>
            <person name="Guo C."/>
            <person name="Argimon S."/>
            <person name="Zhang W."/>
            <person name="Yang X."/>
            <person name="Jeffery I.B."/>
            <person name="Cooney J.C."/>
            <person name="Kagawa T.F."/>
            <person name="Liu W."/>
            <person name="Song Y."/>
            <person name="Salvetti E."/>
            <person name="Wrobel A."/>
            <person name="Rasinkangas P."/>
            <person name="Parkhill J."/>
            <person name="Rea M.C."/>
            <person name="O'Sullivan O."/>
            <person name="Ritari J."/>
            <person name="Douillard F.P."/>
            <person name="Paul Ross R."/>
            <person name="Yang R."/>
            <person name="Briner A.E."/>
            <person name="Felis G.E."/>
            <person name="de Vos W.M."/>
            <person name="Barrangou R."/>
            <person name="Klaenhammer T.R."/>
            <person name="Caufield P.W."/>
            <person name="Cui Y."/>
            <person name="Zhang H."/>
            <person name="O'Toole P.W."/>
        </authorList>
    </citation>
    <scope>NUCLEOTIDE SEQUENCE [LARGE SCALE GENOMIC DNA]</scope>
    <source>
        <strain evidence="1 2">DSM 20405</strain>
    </source>
</reference>
<comment type="caution">
    <text evidence="1">The sequence shown here is derived from an EMBL/GenBank/DDBJ whole genome shotgun (WGS) entry which is preliminary data.</text>
</comment>
<accession>A0A0R2HCP7</accession>